<evidence type="ECO:0000313" key="4">
    <source>
        <dbReference type="EMBL" id="UNI24876.1"/>
    </source>
</evidence>
<reference evidence="4" key="1">
    <citation type="submission" date="2021-11" db="EMBL/GenBank/DDBJ databases">
        <title>Purpureocillium_takamizusanense_genome.</title>
        <authorList>
            <person name="Nguyen N.-H."/>
        </authorList>
    </citation>
    <scope>NUCLEOTIDE SEQUENCE</scope>
    <source>
        <strain evidence="4">PT3</strain>
    </source>
</reference>
<proteinExistence type="predicted"/>
<feature type="region of interest" description="Disordered" evidence="1">
    <location>
        <begin position="131"/>
        <end position="162"/>
    </location>
</feature>
<feature type="compositionally biased region" description="Low complexity" evidence="1">
    <location>
        <begin position="145"/>
        <end position="162"/>
    </location>
</feature>
<protein>
    <recommendedName>
        <fullName evidence="3">Serine aminopeptidase S33 domain-containing protein</fullName>
    </recommendedName>
</protein>
<name>A0A9Q8VGR5_9HYPO</name>
<feature type="signal peptide" evidence="2">
    <location>
        <begin position="1"/>
        <end position="16"/>
    </location>
</feature>
<sequence>MINSLLLAGLVSLASARRACDFNITADQASAHACGAECQATYEKTTQGHDLEFFGSDFDFGFYETAANFSGAQAGGELLKLAPVNASSLDVKPGTTVYRIQYSSVDYDGSLVPVTGYVAFPYAAPVQQQLTRNGGTAGGDGGGMNMNPPGSNNTNSNNNNNSTAAGRFRLAAWAHGTSGIYAGCAPSNSPTLYDPTAWQALLDQGYAVVGTDYAGIGNNYTTHKFLSFDVQATDVYYSTVAARKAFPGLLSEEWFGVGHSQGGGVVWKLAEGDYVKSSRHGADNRGSSSSSGYVGTVAIAPATYVVDMLLGGYDSLPYADFVPLLPELVRRVTPSYNGSTILTDQMESRMALAEEAQMCVGGTLGMVADLSKGQILSRERLARDWPVYLAWQARTAPALAGARTSAPMLVVQGANDTTVLPATTAEAVERACEAGNEVHLSVYPGMGHSPVVAASLSEWVPWINARFDEAQGVKGREKAERDGNGKCTKRVREPFDLDNMVVKTPGEL</sequence>
<dbReference type="InterPro" id="IPR005152">
    <property type="entry name" value="Lipase_secreted"/>
</dbReference>
<dbReference type="PANTHER" id="PTHR34853:SF1">
    <property type="entry name" value="LIPASE 5"/>
    <property type="match status" value="1"/>
</dbReference>
<dbReference type="PANTHER" id="PTHR34853">
    <property type="match status" value="1"/>
</dbReference>
<dbReference type="Pfam" id="PF12146">
    <property type="entry name" value="Hydrolase_4"/>
    <property type="match status" value="1"/>
</dbReference>
<evidence type="ECO:0000256" key="1">
    <source>
        <dbReference type="SAM" id="MobiDB-lite"/>
    </source>
</evidence>
<keyword evidence="2" id="KW-0732">Signal</keyword>
<dbReference type="RefSeq" id="XP_047848357.1">
    <property type="nucleotide sequence ID" value="XM_047992343.1"/>
</dbReference>
<gene>
    <name evidence="4" type="ORF">JDV02_010595</name>
</gene>
<evidence type="ECO:0000313" key="5">
    <source>
        <dbReference type="Proteomes" id="UP000829364"/>
    </source>
</evidence>
<feature type="chain" id="PRO_5040269737" description="Serine aminopeptidase S33 domain-containing protein" evidence="2">
    <location>
        <begin position="17"/>
        <end position="508"/>
    </location>
</feature>
<dbReference type="AlphaFoldDB" id="A0A9Q8VGR5"/>
<dbReference type="SUPFAM" id="SSF53474">
    <property type="entry name" value="alpha/beta-Hydrolases"/>
    <property type="match status" value="1"/>
</dbReference>
<dbReference type="GO" id="GO:0004806">
    <property type="term" value="F:triacylglycerol lipase activity"/>
    <property type="evidence" value="ECO:0007669"/>
    <property type="project" value="InterPro"/>
</dbReference>
<dbReference type="InterPro" id="IPR022742">
    <property type="entry name" value="Hydrolase_4"/>
</dbReference>
<dbReference type="GeneID" id="72072538"/>
<dbReference type="Gene3D" id="3.40.50.1820">
    <property type="entry name" value="alpha/beta hydrolase"/>
    <property type="match status" value="2"/>
</dbReference>
<dbReference type="EMBL" id="CP086366">
    <property type="protein sequence ID" value="UNI24876.1"/>
    <property type="molecule type" value="Genomic_DNA"/>
</dbReference>
<evidence type="ECO:0000256" key="2">
    <source>
        <dbReference type="SAM" id="SignalP"/>
    </source>
</evidence>
<dbReference type="Proteomes" id="UP000829364">
    <property type="component" value="Chromosome 13"/>
</dbReference>
<dbReference type="InterPro" id="IPR029058">
    <property type="entry name" value="AB_hydrolase_fold"/>
</dbReference>
<feature type="compositionally biased region" description="Gly residues" evidence="1">
    <location>
        <begin position="135"/>
        <end position="144"/>
    </location>
</feature>
<accession>A0A9Q8VGR5</accession>
<dbReference type="KEGG" id="ptkz:JDV02_010595"/>
<dbReference type="OrthoDB" id="5382058at2759"/>
<dbReference type="GO" id="GO:0016042">
    <property type="term" value="P:lipid catabolic process"/>
    <property type="evidence" value="ECO:0007669"/>
    <property type="project" value="InterPro"/>
</dbReference>
<feature type="domain" description="Serine aminopeptidase S33" evidence="3">
    <location>
        <begin position="198"/>
        <end position="449"/>
    </location>
</feature>
<evidence type="ECO:0000259" key="3">
    <source>
        <dbReference type="Pfam" id="PF12146"/>
    </source>
</evidence>
<keyword evidence="5" id="KW-1185">Reference proteome</keyword>
<organism evidence="4 5">
    <name type="scientific">Purpureocillium takamizusanense</name>
    <dbReference type="NCBI Taxonomy" id="2060973"/>
    <lineage>
        <taxon>Eukaryota</taxon>
        <taxon>Fungi</taxon>
        <taxon>Dikarya</taxon>
        <taxon>Ascomycota</taxon>
        <taxon>Pezizomycotina</taxon>
        <taxon>Sordariomycetes</taxon>
        <taxon>Hypocreomycetidae</taxon>
        <taxon>Hypocreales</taxon>
        <taxon>Ophiocordycipitaceae</taxon>
        <taxon>Purpureocillium</taxon>
    </lineage>
</organism>